<evidence type="ECO:0000313" key="3">
    <source>
        <dbReference type="EMBL" id="SNT34168.1"/>
    </source>
</evidence>
<name>A0A239LWC7_9PSED</name>
<evidence type="ECO:0000256" key="1">
    <source>
        <dbReference type="SAM" id="MobiDB-lite"/>
    </source>
</evidence>
<dbReference type="EMBL" id="FZPC01000022">
    <property type="protein sequence ID" value="SNT34168.1"/>
    <property type="molecule type" value="Genomic_DNA"/>
</dbReference>
<accession>A0A239LWC7</accession>
<feature type="compositionally biased region" description="Pro residues" evidence="1">
    <location>
        <begin position="42"/>
        <end position="53"/>
    </location>
</feature>
<organism evidence="2 5">
    <name type="scientific">Pseudomonas delhiensis</name>
    <dbReference type="NCBI Taxonomy" id="366289"/>
    <lineage>
        <taxon>Bacteria</taxon>
        <taxon>Pseudomonadati</taxon>
        <taxon>Pseudomonadota</taxon>
        <taxon>Gammaproteobacteria</taxon>
        <taxon>Pseudomonadales</taxon>
        <taxon>Pseudomonadaceae</taxon>
        <taxon>Pseudomonas</taxon>
    </lineage>
</organism>
<dbReference type="AlphaFoldDB" id="A0A239LWC7"/>
<evidence type="ECO:0000313" key="5">
    <source>
        <dbReference type="Proteomes" id="UP000199693"/>
    </source>
</evidence>
<evidence type="ECO:0000313" key="2">
    <source>
        <dbReference type="EMBL" id="SDI26151.1"/>
    </source>
</evidence>
<dbReference type="EMBL" id="FNEC01000003">
    <property type="protein sequence ID" value="SDI26151.1"/>
    <property type="molecule type" value="Genomic_DNA"/>
</dbReference>
<reference evidence="2 5" key="1">
    <citation type="submission" date="2016-10" db="EMBL/GenBank/DDBJ databases">
        <authorList>
            <person name="de Groot N.N."/>
        </authorList>
    </citation>
    <scope>NUCLEOTIDE SEQUENCE [LARGE SCALE GENOMIC DNA]</scope>
    <source>
        <strain evidence="2 5">CCM 7361</strain>
    </source>
</reference>
<keyword evidence="4" id="KW-1185">Reference proteome</keyword>
<dbReference type="Proteomes" id="UP000198309">
    <property type="component" value="Unassembled WGS sequence"/>
</dbReference>
<sequence>MVPFIQLQRLIQLQRPQPEQPPTLPDRESQVPEEFPEEVPMRQPPEEPLPPPHSLLQVFAAAGHALPPEFQEGEGRGQ</sequence>
<reference evidence="3 4" key="2">
    <citation type="submission" date="2017-06" db="EMBL/GenBank/DDBJ databases">
        <authorList>
            <person name="Varghese N."/>
            <person name="Submissions S."/>
        </authorList>
    </citation>
    <scope>NUCLEOTIDE SEQUENCE [LARGE SCALE GENOMIC DNA]</scope>
    <source>
        <strain evidence="3 4">RLD-1</strain>
    </source>
</reference>
<feature type="region of interest" description="Disordered" evidence="1">
    <location>
        <begin position="12"/>
        <end position="53"/>
    </location>
</feature>
<gene>
    <name evidence="2" type="ORF">SAMN05216189_1003183</name>
    <name evidence="3" type="ORF">SAMN06295949_12234</name>
</gene>
<proteinExistence type="predicted"/>
<protein>
    <submittedName>
        <fullName evidence="2">Uncharacterized protein</fullName>
    </submittedName>
</protein>
<dbReference type="Proteomes" id="UP000199693">
    <property type="component" value="Unassembled WGS sequence"/>
</dbReference>
<evidence type="ECO:0000313" key="4">
    <source>
        <dbReference type="Proteomes" id="UP000198309"/>
    </source>
</evidence>